<name>A0A0B7H1L4_9FLAO</name>
<reference evidence="2" key="1">
    <citation type="submission" date="2015-01" db="EMBL/GenBank/DDBJ databases">
        <authorList>
            <person name="MANFREDI Pablo"/>
        </authorList>
    </citation>
    <scope>NUCLEOTIDE SEQUENCE [LARGE SCALE GENOMIC DNA]</scope>
    <source>
        <strain evidence="2">Ccyn2B</strain>
    </source>
</reference>
<dbReference type="EMBL" id="CDOD01000007">
    <property type="protein sequence ID" value="CEN33230.1"/>
    <property type="molecule type" value="Genomic_DNA"/>
</dbReference>
<gene>
    <name evidence="1" type="ORF">CCYN2B_150003</name>
</gene>
<organism evidence="1 2">
    <name type="scientific">Capnocytophaga cynodegmi</name>
    <dbReference type="NCBI Taxonomy" id="28189"/>
    <lineage>
        <taxon>Bacteria</taxon>
        <taxon>Pseudomonadati</taxon>
        <taxon>Bacteroidota</taxon>
        <taxon>Flavobacteriia</taxon>
        <taxon>Flavobacteriales</taxon>
        <taxon>Flavobacteriaceae</taxon>
        <taxon>Capnocytophaga</taxon>
    </lineage>
</organism>
<accession>A0A0B7H1L4</accession>
<dbReference type="RefSeq" id="WP_041990715.1">
    <property type="nucleotide sequence ID" value="NZ_CDOD01000007.1"/>
</dbReference>
<protein>
    <submittedName>
        <fullName evidence="1">Uncharacterized protein</fullName>
    </submittedName>
</protein>
<dbReference type="AlphaFoldDB" id="A0A0B7H1L4"/>
<evidence type="ECO:0000313" key="1">
    <source>
        <dbReference type="EMBL" id="CEN33230.1"/>
    </source>
</evidence>
<evidence type="ECO:0000313" key="2">
    <source>
        <dbReference type="Proteomes" id="UP000038055"/>
    </source>
</evidence>
<proteinExistence type="predicted"/>
<sequence length="147" mass="17012">MKIANTNTKHILIKAHTNSDWDTCDFAIIQIDEAWKKELKKRLKLVEFIDDMPNLVSVLFRDSAVSFYATDEDDTPHIDTLLGDKNWQFVSLENNETNNFNTPTSTLNLYQMVVCKGGYAYFQAFGKHTGEEFYTDDFNLNTLIEKL</sequence>
<keyword evidence="2" id="KW-1185">Reference proteome</keyword>
<dbReference type="Proteomes" id="UP000038055">
    <property type="component" value="Unassembled WGS sequence"/>
</dbReference>